<keyword evidence="1" id="KW-0472">Membrane</keyword>
<dbReference type="AlphaFoldDB" id="A0A1M5QL06"/>
<name>A0A1M5QL06_9FIRM</name>
<evidence type="ECO:0000313" key="3">
    <source>
        <dbReference type="Proteomes" id="UP000242520"/>
    </source>
</evidence>
<evidence type="ECO:0000256" key="1">
    <source>
        <dbReference type="SAM" id="Phobius"/>
    </source>
</evidence>
<feature type="transmembrane region" description="Helical" evidence="1">
    <location>
        <begin position="195"/>
        <end position="217"/>
    </location>
</feature>
<keyword evidence="3" id="KW-1185">Reference proteome</keyword>
<feature type="transmembrane region" description="Helical" evidence="1">
    <location>
        <begin position="87"/>
        <end position="105"/>
    </location>
</feature>
<dbReference type="NCBIfam" id="TIGR02206">
    <property type="entry name" value="intg_mem_TP0381"/>
    <property type="match status" value="1"/>
</dbReference>
<feature type="transmembrane region" description="Helical" evidence="1">
    <location>
        <begin position="65"/>
        <end position="82"/>
    </location>
</feature>
<sequence length="227" mass="26735">MYSKSHIISLLLILLLIVLMFLTKEKLKNNKRKLGIIISVILFIQQFLLYYWYIDTGNFTLKESLPLYLCRLSAILCIFMIVKESYSIFEVVYFWGIPGAIQALLTPDTGGFEFPHVMFLQFFVGHGAILIAIFYMMIFYGYEPKLTSVKKAIKWTFVYAFGVGIFNYIVDGNYSYLRRKPLTASPLDYLPEYPYYIPIIVCMFIFAFILVYIPFYIKQRRKVKSYQ</sequence>
<gene>
    <name evidence="2" type="ORF">SAMN02744040_01016</name>
</gene>
<proteinExistence type="predicted"/>
<dbReference type="Proteomes" id="UP000242520">
    <property type="component" value="Unassembled WGS sequence"/>
</dbReference>
<evidence type="ECO:0000313" key="2">
    <source>
        <dbReference type="EMBL" id="SHH14747.1"/>
    </source>
</evidence>
<feature type="transmembrane region" description="Helical" evidence="1">
    <location>
        <begin position="34"/>
        <end position="53"/>
    </location>
</feature>
<dbReference type="STRING" id="1123350.SAMN02744040_01016"/>
<keyword evidence="1" id="KW-1133">Transmembrane helix</keyword>
<dbReference type="EMBL" id="FQXH01000008">
    <property type="protein sequence ID" value="SHH14747.1"/>
    <property type="molecule type" value="Genomic_DNA"/>
</dbReference>
<dbReference type="InterPro" id="IPR011737">
    <property type="entry name" value="CHP02206_TP0381"/>
</dbReference>
<keyword evidence="1" id="KW-0812">Transmembrane</keyword>
<feature type="transmembrane region" description="Helical" evidence="1">
    <location>
        <begin position="6"/>
        <end position="22"/>
    </location>
</feature>
<feature type="transmembrane region" description="Helical" evidence="1">
    <location>
        <begin position="117"/>
        <end position="140"/>
    </location>
</feature>
<reference evidence="3" key="1">
    <citation type="submission" date="2016-11" db="EMBL/GenBank/DDBJ databases">
        <authorList>
            <person name="Varghese N."/>
            <person name="Submissions S."/>
        </authorList>
    </citation>
    <scope>NUCLEOTIDE SEQUENCE [LARGE SCALE GENOMIC DNA]</scope>
    <source>
        <strain evidence="3">DSM 15285</strain>
    </source>
</reference>
<dbReference type="Pfam" id="PF14808">
    <property type="entry name" value="TMEM164"/>
    <property type="match status" value="1"/>
</dbReference>
<protein>
    <submittedName>
        <fullName evidence="2">Conserved hypothetical integral membrane protein TIGR02206</fullName>
    </submittedName>
</protein>
<organism evidence="2 3">
    <name type="scientific">Tepidibacter thalassicus DSM 15285</name>
    <dbReference type="NCBI Taxonomy" id="1123350"/>
    <lineage>
        <taxon>Bacteria</taxon>
        <taxon>Bacillati</taxon>
        <taxon>Bacillota</taxon>
        <taxon>Clostridia</taxon>
        <taxon>Peptostreptococcales</taxon>
        <taxon>Peptostreptococcaceae</taxon>
        <taxon>Tepidibacter</taxon>
    </lineage>
</organism>
<feature type="transmembrane region" description="Helical" evidence="1">
    <location>
        <begin position="152"/>
        <end position="170"/>
    </location>
</feature>
<accession>A0A1M5QL06</accession>